<gene>
    <name evidence="1" type="ORF">SAMN04487771_10772</name>
</gene>
<dbReference type="AlphaFoldDB" id="A0A1I0ICL5"/>
<keyword evidence="2" id="KW-1185">Reference proteome</keyword>
<accession>A0A1I0ICL5</accession>
<dbReference type="InterPro" id="IPR025591">
    <property type="entry name" value="RloB"/>
</dbReference>
<proteinExistence type="predicted"/>
<dbReference type="RefSeq" id="WP_074650610.1">
    <property type="nucleotide sequence ID" value="NZ_FOIL01000077.1"/>
</dbReference>
<dbReference type="Proteomes" id="UP000199820">
    <property type="component" value="Unassembled WGS sequence"/>
</dbReference>
<protein>
    <submittedName>
        <fullName evidence="1">RloB-like protein</fullName>
    </submittedName>
</protein>
<organism evidence="1 2">
    <name type="scientific">[Clostridium] aminophilum</name>
    <dbReference type="NCBI Taxonomy" id="1526"/>
    <lineage>
        <taxon>Bacteria</taxon>
        <taxon>Bacillati</taxon>
        <taxon>Bacillota</taxon>
        <taxon>Clostridia</taxon>
        <taxon>Lachnospirales</taxon>
        <taxon>Lachnospiraceae</taxon>
    </lineage>
</organism>
<evidence type="ECO:0000313" key="1">
    <source>
        <dbReference type="EMBL" id="SET94462.1"/>
    </source>
</evidence>
<reference evidence="1 2" key="1">
    <citation type="submission" date="2016-10" db="EMBL/GenBank/DDBJ databases">
        <authorList>
            <person name="de Groot N.N."/>
        </authorList>
    </citation>
    <scope>NUCLEOTIDE SEQUENCE [LARGE SCALE GENOMIC DNA]</scope>
    <source>
        <strain evidence="1 2">KH1P1</strain>
    </source>
</reference>
<evidence type="ECO:0000313" key="2">
    <source>
        <dbReference type="Proteomes" id="UP000199820"/>
    </source>
</evidence>
<dbReference type="OrthoDB" id="9796523at2"/>
<dbReference type="Pfam" id="PF13707">
    <property type="entry name" value="RloB"/>
    <property type="match status" value="1"/>
</dbReference>
<dbReference type="EMBL" id="FOIL01000077">
    <property type="protein sequence ID" value="SET94462.1"/>
    <property type="molecule type" value="Genomic_DNA"/>
</dbReference>
<sequence length="308" mass="36440">MREKRNFAQRTRVLVSDEVRKKYFLIYEGADTERIYFEAVDQNRDAIGINPIIELVPILRSYSEDNWSNPKKIIDRMILNLQESNTGIISYETFLNWIMEYLQEEKMLPPGRTAAQTMWARLKVLVTEHLEKTMSEPVNDLEDTLNTIAEYLQEFNNLTNDLPKIISNRAITYDSDIDKICFVVDRDRGDFTERQYWDVVQKCKENGFGLYMSNPCFEFWLLLHFDEVMNLDNEKLLANAKVTNARRYAEYELRQLLPRYSKSKYNTAELLSRIDTAIRNETMFCEDEDKIENEVGSRVGILIKEMRQ</sequence>
<name>A0A1I0ICL5_9FIRM</name>